<evidence type="ECO:0000256" key="5">
    <source>
        <dbReference type="ARBA" id="ARBA00022741"/>
    </source>
</evidence>
<name>A0ABV6Y4P5_9HYPH</name>
<proteinExistence type="predicted"/>
<dbReference type="RefSeq" id="WP_377029113.1">
    <property type="nucleotide sequence ID" value="NZ_JBHOMY010000013.1"/>
</dbReference>
<dbReference type="Pfam" id="PF07536">
    <property type="entry name" value="HWE_HK"/>
    <property type="match status" value="1"/>
</dbReference>
<feature type="domain" description="Signal transduction histidine kinase HWE region" evidence="8">
    <location>
        <begin position="1"/>
        <end position="85"/>
    </location>
</feature>
<evidence type="ECO:0000313" key="10">
    <source>
        <dbReference type="Proteomes" id="UP001593940"/>
    </source>
</evidence>
<protein>
    <recommendedName>
        <fullName evidence="2">histidine kinase</fullName>
        <ecNumber evidence="2">2.7.13.3</ecNumber>
    </recommendedName>
</protein>
<evidence type="ECO:0000256" key="2">
    <source>
        <dbReference type="ARBA" id="ARBA00012438"/>
    </source>
</evidence>
<keyword evidence="7" id="KW-0067">ATP-binding</keyword>
<accession>A0ABV6Y4P5</accession>
<keyword evidence="4 9" id="KW-0808">Transferase</keyword>
<evidence type="ECO:0000256" key="3">
    <source>
        <dbReference type="ARBA" id="ARBA00022553"/>
    </source>
</evidence>
<evidence type="ECO:0000256" key="1">
    <source>
        <dbReference type="ARBA" id="ARBA00000085"/>
    </source>
</evidence>
<evidence type="ECO:0000256" key="4">
    <source>
        <dbReference type="ARBA" id="ARBA00022679"/>
    </source>
</evidence>
<keyword evidence="3" id="KW-0597">Phosphoprotein</keyword>
<gene>
    <name evidence="9" type="ORF">ACETIH_05865</name>
</gene>
<dbReference type="EC" id="2.7.13.3" evidence="2"/>
<dbReference type="InterPro" id="IPR036890">
    <property type="entry name" value="HATPase_C_sf"/>
</dbReference>
<dbReference type="EMBL" id="JBHOMY010000013">
    <property type="protein sequence ID" value="MFC1456255.1"/>
    <property type="molecule type" value="Genomic_DNA"/>
</dbReference>
<dbReference type="PANTHER" id="PTHR41523:SF7">
    <property type="entry name" value="HISTIDINE KINASE"/>
    <property type="match status" value="1"/>
</dbReference>
<reference evidence="9 10" key="1">
    <citation type="submission" date="2024-09" db="EMBL/GenBank/DDBJ databases">
        <title>Nodulacao em especies de Leguminosae Basais da Amazonia e Caracterizacao dos Rizobios e Bacterias Associadas aos Nodulos.</title>
        <authorList>
            <person name="Jambeiro I.C.A."/>
            <person name="Lopes I.S."/>
            <person name="Aguiar E.R.G.R."/>
            <person name="Santos A.F.J."/>
            <person name="Dos Santos J.M.F."/>
            <person name="Gross E."/>
        </authorList>
    </citation>
    <scope>NUCLEOTIDE SEQUENCE [LARGE SCALE GENOMIC DNA]</scope>
    <source>
        <strain evidence="9 10">BRUESC1165</strain>
    </source>
</reference>
<comment type="catalytic activity">
    <reaction evidence="1">
        <text>ATP + protein L-histidine = ADP + protein N-phospho-L-histidine.</text>
        <dbReference type="EC" id="2.7.13.3"/>
    </reaction>
</comment>
<dbReference type="SUPFAM" id="SSF55874">
    <property type="entry name" value="ATPase domain of HSP90 chaperone/DNA topoisomerase II/histidine kinase"/>
    <property type="match status" value="1"/>
</dbReference>
<dbReference type="Gene3D" id="3.30.565.10">
    <property type="entry name" value="Histidine kinase-like ATPase, C-terminal domain"/>
    <property type="match status" value="1"/>
</dbReference>
<dbReference type="GO" id="GO:0004673">
    <property type="term" value="F:protein histidine kinase activity"/>
    <property type="evidence" value="ECO:0007669"/>
    <property type="project" value="UniProtKB-EC"/>
</dbReference>
<dbReference type="PANTHER" id="PTHR41523">
    <property type="entry name" value="TWO-COMPONENT SYSTEM SENSOR PROTEIN"/>
    <property type="match status" value="1"/>
</dbReference>
<sequence length="190" mass="20529">MKNTLATVQSLASQSFRARGAGSARELPALYATFEARLHAVARGHDILTRENWEGAGLVEIVAQAFAPYRDLSEEGSRIRIEGQDLRVSPSMALSLSMAMHELCTNAAKYGALGAPEGRVRVSWSTVEAASGPRLAMRWEEHGGPTVSPPSRKGFGSRLIQDGLARELNGEVRLVYRPEGVVCTIDVPLS</sequence>
<keyword evidence="10" id="KW-1185">Reference proteome</keyword>
<evidence type="ECO:0000256" key="7">
    <source>
        <dbReference type="ARBA" id="ARBA00022840"/>
    </source>
</evidence>
<organism evidence="9 10">
    <name type="scientific">Microvirga arabica</name>
    <dbReference type="NCBI Taxonomy" id="1128671"/>
    <lineage>
        <taxon>Bacteria</taxon>
        <taxon>Pseudomonadati</taxon>
        <taxon>Pseudomonadota</taxon>
        <taxon>Alphaproteobacteria</taxon>
        <taxon>Hyphomicrobiales</taxon>
        <taxon>Methylobacteriaceae</taxon>
        <taxon>Microvirga</taxon>
    </lineage>
</organism>
<comment type="caution">
    <text evidence="9">The sequence shown here is derived from an EMBL/GenBank/DDBJ whole genome shotgun (WGS) entry which is preliminary data.</text>
</comment>
<evidence type="ECO:0000256" key="6">
    <source>
        <dbReference type="ARBA" id="ARBA00022777"/>
    </source>
</evidence>
<evidence type="ECO:0000313" key="9">
    <source>
        <dbReference type="EMBL" id="MFC1456255.1"/>
    </source>
</evidence>
<keyword evidence="5" id="KW-0547">Nucleotide-binding</keyword>
<evidence type="ECO:0000259" key="8">
    <source>
        <dbReference type="SMART" id="SM00911"/>
    </source>
</evidence>
<dbReference type="Proteomes" id="UP001593940">
    <property type="component" value="Unassembled WGS sequence"/>
</dbReference>
<dbReference type="SMART" id="SM00911">
    <property type="entry name" value="HWE_HK"/>
    <property type="match status" value="1"/>
</dbReference>
<keyword evidence="6 9" id="KW-0418">Kinase</keyword>
<dbReference type="InterPro" id="IPR011102">
    <property type="entry name" value="Sig_transdc_His_kinase_HWE"/>
</dbReference>